<keyword evidence="4" id="KW-1185">Reference proteome</keyword>
<dbReference type="GO" id="GO:0046983">
    <property type="term" value="F:protein dimerization activity"/>
    <property type="evidence" value="ECO:0007669"/>
    <property type="project" value="InterPro"/>
</dbReference>
<gene>
    <name evidence="3" type="ORF">GOP47_0013820</name>
</gene>
<dbReference type="Proteomes" id="UP000886520">
    <property type="component" value="Chromosome 13"/>
</dbReference>
<dbReference type="PRINTS" id="PR01950">
    <property type="entry name" value="LANCSUPER"/>
</dbReference>
<dbReference type="CDD" id="cd04794">
    <property type="entry name" value="euk_LANCL"/>
    <property type="match status" value="1"/>
</dbReference>
<evidence type="ECO:0000256" key="1">
    <source>
        <dbReference type="PIRSR" id="PIRSR607822-1"/>
    </source>
</evidence>
<dbReference type="GO" id="GO:0046872">
    <property type="term" value="F:metal ion binding"/>
    <property type="evidence" value="ECO:0007669"/>
    <property type="project" value="UniProtKB-KW"/>
</dbReference>
<feature type="domain" description="HAT C-terminal dimerisation" evidence="2">
    <location>
        <begin position="255"/>
        <end position="320"/>
    </location>
</feature>
<comment type="caution">
    <text evidence="3">The sequence shown here is derived from an EMBL/GenBank/DDBJ whole genome shotgun (WGS) entry which is preliminary data.</text>
</comment>
<feature type="binding site" evidence="1">
    <location>
        <position position="615"/>
    </location>
    <ligand>
        <name>Zn(2+)</name>
        <dbReference type="ChEBI" id="CHEBI:29105"/>
    </ligand>
</feature>
<dbReference type="Gene3D" id="1.50.10.10">
    <property type="match status" value="1"/>
</dbReference>
<dbReference type="InterPro" id="IPR012341">
    <property type="entry name" value="6hp_glycosidase-like_sf"/>
</dbReference>
<dbReference type="SUPFAM" id="SSF158745">
    <property type="entry name" value="LanC-like"/>
    <property type="match status" value="1"/>
</dbReference>
<keyword evidence="1" id="KW-0479">Metal-binding</keyword>
<dbReference type="InterPro" id="IPR008906">
    <property type="entry name" value="HATC_C_dom"/>
</dbReference>
<proteinExistence type="predicted"/>
<dbReference type="OrthoDB" id="10257263at2759"/>
<dbReference type="SMART" id="SM01260">
    <property type="entry name" value="LANC_like"/>
    <property type="match status" value="1"/>
</dbReference>
<organism evidence="3 4">
    <name type="scientific">Adiantum capillus-veneris</name>
    <name type="common">Maidenhair fern</name>
    <dbReference type="NCBI Taxonomy" id="13818"/>
    <lineage>
        <taxon>Eukaryota</taxon>
        <taxon>Viridiplantae</taxon>
        <taxon>Streptophyta</taxon>
        <taxon>Embryophyta</taxon>
        <taxon>Tracheophyta</taxon>
        <taxon>Polypodiopsida</taxon>
        <taxon>Polypodiidae</taxon>
        <taxon>Polypodiales</taxon>
        <taxon>Pteridineae</taxon>
        <taxon>Pteridaceae</taxon>
        <taxon>Vittarioideae</taxon>
        <taxon>Adiantum</taxon>
    </lineage>
</organism>
<dbReference type="GO" id="GO:0005886">
    <property type="term" value="C:plasma membrane"/>
    <property type="evidence" value="ECO:0007669"/>
    <property type="project" value="TreeGrafter"/>
</dbReference>
<dbReference type="InterPro" id="IPR012337">
    <property type="entry name" value="RNaseH-like_sf"/>
</dbReference>
<dbReference type="SUPFAM" id="SSF53098">
    <property type="entry name" value="Ribonuclease H-like"/>
    <property type="match status" value="1"/>
</dbReference>
<reference evidence="3" key="1">
    <citation type="submission" date="2021-01" db="EMBL/GenBank/DDBJ databases">
        <title>Adiantum capillus-veneris genome.</title>
        <authorList>
            <person name="Fang Y."/>
            <person name="Liao Q."/>
        </authorList>
    </citation>
    <scope>NUCLEOTIDE SEQUENCE</scope>
    <source>
        <strain evidence="3">H3</strain>
        <tissue evidence="3">Leaf</tissue>
    </source>
</reference>
<dbReference type="Pfam" id="PF05699">
    <property type="entry name" value="Dimer_Tnp_hAT"/>
    <property type="match status" value="1"/>
</dbReference>
<evidence type="ECO:0000313" key="3">
    <source>
        <dbReference type="EMBL" id="KAI5071569.1"/>
    </source>
</evidence>
<name>A0A9D4UP90_ADICA</name>
<feature type="binding site" evidence="1">
    <location>
        <position position="568"/>
    </location>
    <ligand>
        <name>Zn(2+)</name>
        <dbReference type="ChEBI" id="CHEBI:29105"/>
    </ligand>
</feature>
<dbReference type="Pfam" id="PF05147">
    <property type="entry name" value="LANC_like"/>
    <property type="match status" value="1"/>
</dbReference>
<protein>
    <recommendedName>
        <fullName evidence="2">HAT C-terminal dimerisation domain-containing protein</fullName>
    </recommendedName>
</protein>
<dbReference type="InterPro" id="IPR007822">
    <property type="entry name" value="LANC-like"/>
</dbReference>
<dbReference type="GO" id="GO:0005975">
    <property type="term" value="P:carbohydrate metabolic process"/>
    <property type="evidence" value="ECO:0007669"/>
    <property type="project" value="InterPro"/>
</dbReference>
<feature type="binding site" evidence="1">
    <location>
        <position position="614"/>
    </location>
    <ligand>
        <name>Zn(2+)</name>
        <dbReference type="ChEBI" id="CHEBI:29105"/>
    </ligand>
</feature>
<sequence>MMSVVSSSTTMSCCSGNTAALRERLKVKQVCCGMSSDRFFKNDLPDYGDPTPPSFFPVPRDFLSAALNLKHERLYKLRDPLLQTVVDPKWRGMSRSQDESTKYLQRRILDESFWQEVHALLVALKSVYVLLRLTDMEGSTLGLVYHLFMQMKDYVSKCDLLTIDRRSDLLGCVESRWTFMSRTIYAMAAMLHSLYRLPELWSDTLLSTKQSEYVGLMFSEDDQLGIDKEFTNYMNGIGASFTRAVSLRKEATKYPLTWWHSYGRVGLPNLSRIALRILSQDCSAGACERNWSAYSLIHTKIRNRLSTSQLEKLVYCRANMRLVRSYHSLGQPKQIVEATWSRTEGLSHDLTFYTGVLGTAFLCFKSFERAGNNEDVVKCLEIVKSCTPYTIKGMKGYVTFLCGRAGNYALGAVAAKYCGNDVEKSNYVKLLQEMAKERSFLDNSGMPDELLYGRVGFLWACLFVNKYLGDETISWSLLGPIVQATIASGRAGARRSRSPLMYEWHGKKYWGAAHGLAGIMHVLMHFPLSEDDANDVKGTLHYMIANRLPSGNYPAAEGDTDDRLVHWCHGAPGVLLTLCKAAEVFPSDKIFKEAAVDAGEVVWRRGLLKRLGVCHGISGNAYAFLALYRLTGDLLHLHRARAFSTFLHEHAWDLIAAGKMHGGDRPLSLFEGSAGLACLWFDIAKPEDARFPAYEL</sequence>
<dbReference type="PANTHER" id="PTHR12736">
    <property type="entry name" value="LANC-LIKE PROTEIN"/>
    <property type="match status" value="1"/>
</dbReference>
<accession>A0A9D4UP90</accession>
<dbReference type="EMBL" id="JABFUD020000013">
    <property type="protein sequence ID" value="KAI5071569.1"/>
    <property type="molecule type" value="Genomic_DNA"/>
</dbReference>
<dbReference type="GO" id="GO:0031179">
    <property type="term" value="P:peptide modification"/>
    <property type="evidence" value="ECO:0007669"/>
    <property type="project" value="InterPro"/>
</dbReference>
<evidence type="ECO:0000313" key="4">
    <source>
        <dbReference type="Proteomes" id="UP000886520"/>
    </source>
</evidence>
<evidence type="ECO:0000259" key="2">
    <source>
        <dbReference type="Pfam" id="PF05699"/>
    </source>
</evidence>
<dbReference type="PANTHER" id="PTHR12736:SF7">
    <property type="entry name" value="LANC-LIKE PROTEIN 3"/>
    <property type="match status" value="1"/>
</dbReference>
<dbReference type="AlphaFoldDB" id="A0A9D4UP90"/>
<keyword evidence="1" id="KW-0862">Zinc</keyword>